<evidence type="ECO:0000256" key="1">
    <source>
        <dbReference type="ARBA" id="ARBA00022723"/>
    </source>
</evidence>
<dbReference type="PANTHER" id="PTHR24409">
    <property type="entry name" value="ZINC FINGER PROTEIN 142"/>
    <property type="match status" value="1"/>
</dbReference>
<dbReference type="GO" id="GO:0000981">
    <property type="term" value="F:DNA-binding transcription factor activity, RNA polymerase II-specific"/>
    <property type="evidence" value="ECO:0007669"/>
    <property type="project" value="TreeGrafter"/>
</dbReference>
<dbReference type="PROSITE" id="PS50157">
    <property type="entry name" value="ZINC_FINGER_C2H2_2"/>
    <property type="match status" value="2"/>
</dbReference>
<name>A0A8D8LH08_9HEMI</name>
<proteinExistence type="predicted"/>
<feature type="domain" description="C2H2-type" evidence="6">
    <location>
        <begin position="7"/>
        <end position="34"/>
    </location>
</feature>
<keyword evidence="1" id="KW-0479">Metal-binding</keyword>
<evidence type="ECO:0000256" key="3">
    <source>
        <dbReference type="ARBA" id="ARBA00022771"/>
    </source>
</evidence>
<feature type="domain" description="C2H2-type" evidence="6">
    <location>
        <begin position="39"/>
        <end position="57"/>
    </location>
</feature>
<reference evidence="7" key="1">
    <citation type="submission" date="2021-05" db="EMBL/GenBank/DDBJ databases">
        <authorList>
            <person name="Alioto T."/>
            <person name="Alioto T."/>
            <person name="Gomez Garrido J."/>
        </authorList>
    </citation>
    <scope>NUCLEOTIDE SEQUENCE</scope>
</reference>
<dbReference type="EMBL" id="HBUF01014956">
    <property type="protein sequence ID" value="CAG6609525.1"/>
    <property type="molecule type" value="Transcribed_RNA"/>
</dbReference>
<organism evidence="7">
    <name type="scientific">Cacopsylla melanoneura</name>
    <dbReference type="NCBI Taxonomy" id="428564"/>
    <lineage>
        <taxon>Eukaryota</taxon>
        <taxon>Metazoa</taxon>
        <taxon>Ecdysozoa</taxon>
        <taxon>Arthropoda</taxon>
        <taxon>Hexapoda</taxon>
        <taxon>Insecta</taxon>
        <taxon>Pterygota</taxon>
        <taxon>Neoptera</taxon>
        <taxon>Paraneoptera</taxon>
        <taxon>Hemiptera</taxon>
        <taxon>Sternorrhyncha</taxon>
        <taxon>Psylloidea</taxon>
        <taxon>Psyllidae</taxon>
        <taxon>Psyllinae</taxon>
        <taxon>Cacopsylla</taxon>
    </lineage>
</organism>
<dbReference type="SUPFAM" id="SSF57667">
    <property type="entry name" value="beta-beta-alpha zinc fingers"/>
    <property type="match status" value="1"/>
</dbReference>
<dbReference type="GO" id="GO:0008270">
    <property type="term" value="F:zinc ion binding"/>
    <property type="evidence" value="ECO:0007669"/>
    <property type="project" value="UniProtKB-KW"/>
</dbReference>
<dbReference type="PANTHER" id="PTHR24409:SF295">
    <property type="entry name" value="AZ2-RELATED"/>
    <property type="match status" value="1"/>
</dbReference>
<dbReference type="Pfam" id="PF00096">
    <property type="entry name" value="zf-C2H2"/>
    <property type="match status" value="1"/>
</dbReference>
<dbReference type="InterPro" id="IPR036236">
    <property type="entry name" value="Znf_C2H2_sf"/>
</dbReference>
<dbReference type="FunFam" id="3.30.160.60:FF:000100">
    <property type="entry name" value="Zinc finger 45-like"/>
    <property type="match status" value="1"/>
</dbReference>
<dbReference type="AlphaFoldDB" id="A0A8D8LH08"/>
<keyword evidence="4" id="KW-0862">Zinc</keyword>
<dbReference type="PROSITE" id="PS00028">
    <property type="entry name" value="ZINC_FINGER_C2H2_1"/>
    <property type="match status" value="1"/>
</dbReference>
<dbReference type="Gene3D" id="3.30.160.60">
    <property type="entry name" value="Classic Zinc Finger"/>
    <property type="match status" value="1"/>
</dbReference>
<sequence>MSPNNLFQCRNCQVSFNKRSNCTRHEKICTTEQSVCEQFTCDKCSRSFSRKDNLRKHVPKCSGSTVSSRNYVPNKKKTPCLVPNCGLQFQHRTVLIEHLAVAHPSKVAFKPKVSKTFSCSFHRTKIVDYLFLFNFQWSKYKFHRLVAEIWGVKWVEGEASCQK</sequence>
<keyword evidence="2" id="KW-0677">Repeat</keyword>
<protein>
    <submittedName>
        <fullName evidence="7">Zinc finger and BTB domain-containing protein 45</fullName>
    </submittedName>
</protein>
<evidence type="ECO:0000256" key="5">
    <source>
        <dbReference type="PROSITE-ProRule" id="PRU00042"/>
    </source>
</evidence>
<accession>A0A8D8LH08</accession>
<evidence type="ECO:0000313" key="7">
    <source>
        <dbReference type="EMBL" id="CAG6609525.1"/>
    </source>
</evidence>
<dbReference type="GO" id="GO:0000977">
    <property type="term" value="F:RNA polymerase II transcription regulatory region sequence-specific DNA binding"/>
    <property type="evidence" value="ECO:0007669"/>
    <property type="project" value="TreeGrafter"/>
</dbReference>
<evidence type="ECO:0000259" key="6">
    <source>
        <dbReference type="PROSITE" id="PS50157"/>
    </source>
</evidence>
<dbReference type="InterPro" id="IPR013087">
    <property type="entry name" value="Znf_C2H2_type"/>
</dbReference>
<keyword evidence="3 5" id="KW-0863">Zinc-finger</keyword>
<evidence type="ECO:0000256" key="4">
    <source>
        <dbReference type="ARBA" id="ARBA00022833"/>
    </source>
</evidence>
<dbReference type="GO" id="GO:0005634">
    <property type="term" value="C:nucleus"/>
    <property type="evidence" value="ECO:0007669"/>
    <property type="project" value="TreeGrafter"/>
</dbReference>
<evidence type="ECO:0000256" key="2">
    <source>
        <dbReference type="ARBA" id="ARBA00022737"/>
    </source>
</evidence>
<dbReference type="SMART" id="SM00355">
    <property type="entry name" value="ZnF_C2H2"/>
    <property type="match status" value="3"/>
</dbReference>